<dbReference type="EMBL" id="QFFM01000003">
    <property type="protein sequence ID" value="PWG66738.1"/>
    <property type="molecule type" value="Genomic_DNA"/>
</dbReference>
<organism evidence="1 2">
    <name type="scientific">Bifidobacterium callitrichidarum</name>
    <dbReference type="NCBI Taxonomy" id="2052941"/>
    <lineage>
        <taxon>Bacteria</taxon>
        <taxon>Bacillati</taxon>
        <taxon>Actinomycetota</taxon>
        <taxon>Actinomycetes</taxon>
        <taxon>Bifidobacteriales</taxon>
        <taxon>Bifidobacteriaceae</taxon>
        <taxon>Bifidobacterium</taxon>
    </lineage>
</organism>
<name>A0A2U2NCC4_9BIFI</name>
<dbReference type="Proteomes" id="UP000245876">
    <property type="component" value="Unassembled WGS sequence"/>
</dbReference>
<dbReference type="AlphaFoldDB" id="A0A2U2NCC4"/>
<comment type="caution">
    <text evidence="1">The sequence shown here is derived from an EMBL/GenBank/DDBJ whole genome shotgun (WGS) entry which is preliminary data.</text>
</comment>
<evidence type="ECO:0000313" key="2">
    <source>
        <dbReference type="Proteomes" id="UP000245876"/>
    </source>
</evidence>
<dbReference type="RefSeq" id="WP_109056307.1">
    <property type="nucleotide sequence ID" value="NZ_QFFM01000003.1"/>
</dbReference>
<reference evidence="1 2" key="1">
    <citation type="journal article" date="2018" name="Int. J. Syst. Evol. Microbiol.">
        <title>Bifidobacterium callitrichidarum sp. nov. from the faeces of the emperor tamarin (Saguinus imperator).</title>
        <authorList>
            <person name="Modesto M."/>
            <person name="Michelini S."/>
            <person name="Sansosti M.C."/>
            <person name="De Filippo C."/>
            <person name="Cavalieri D."/>
            <person name="Qvirist L."/>
            <person name="Andlid T."/>
            <person name="Spiezio C."/>
            <person name="Sandri C."/>
            <person name="Pascarelli S."/>
            <person name="Sgorbati B."/>
            <person name="Mattarelli P."/>
        </authorList>
    </citation>
    <scope>NUCLEOTIDE SEQUENCE [LARGE SCALE GENOMIC DNA]</scope>
    <source>
        <strain evidence="1 2">TRI 5</strain>
    </source>
</reference>
<sequence length="97" mass="11180">MSRIQLKYGNTIQDTDLSTVSRALIYAGYFATKTGMDCHVLVENHEIALIHPDPTNTDGKLYNYIEEYEVQHAAELLDKEAQEFLNKENHKQKGPRR</sequence>
<accession>A0A2U2NCC4</accession>
<protein>
    <submittedName>
        <fullName evidence="1">Uncharacterized protein</fullName>
    </submittedName>
</protein>
<evidence type="ECO:0000313" key="1">
    <source>
        <dbReference type="EMBL" id="PWG66738.1"/>
    </source>
</evidence>
<gene>
    <name evidence="1" type="ORF">DF196_02210</name>
</gene>
<proteinExistence type="predicted"/>
<keyword evidence="2" id="KW-1185">Reference proteome</keyword>